<dbReference type="Gene3D" id="3.40.30.10">
    <property type="entry name" value="Glutaredoxin"/>
    <property type="match status" value="1"/>
</dbReference>
<organism evidence="2 3">
    <name type="scientific">candidate division WWE3 bacterium</name>
    <dbReference type="NCBI Taxonomy" id="2053526"/>
    <lineage>
        <taxon>Bacteria</taxon>
        <taxon>Katanobacteria</taxon>
    </lineage>
</organism>
<reference evidence="2" key="2">
    <citation type="journal article" date="2021" name="Microbiome">
        <title>Successional dynamics and alternative stable states in a saline activated sludge microbial community over 9 years.</title>
        <authorList>
            <person name="Wang Y."/>
            <person name="Ye J."/>
            <person name="Ju F."/>
            <person name="Liu L."/>
            <person name="Boyd J.A."/>
            <person name="Deng Y."/>
            <person name="Parks D.H."/>
            <person name="Jiang X."/>
            <person name="Yin X."/>
            <person name="Woodcroft B.J."/>
            <person name="Tyson G.W."/>
            <person name="Hugenholtz P."/>
            <person name="Polz M.F."/>
            <person name="Zhang T."/>
        </authorList>
    </citation>
    <scope>NUCLEOTIDE SEQUENCE</scope>
    <source>
        <strain evidence="2">HKST-UBA02</strain>
    </source>
</reference>
<feature type="domain" description="Thioredoxin" evidence="1">
    <location>
        <begin position="26"/>
        <end position="159"/>
    </location>
</feature>
<dbReference type="Proteomes" id="UP000699691">
    <property type="component" value="Unassembled WGS sequence"/>
</dbReference>
<evidence type="ECO:0000259" key="1">
    <source>
        <dbReference type="PROSITE" id="PS51352"/>
    </source>
</evidence>
<protein>
    <submittedName>
        <fullName evidence="2">Thioredoxin family protein</fullName>
    </submittedName>
</protein>
<gene>
    <name evidence="2" type="ORF">KC573_04200</name>
</gene>
<evidence type="ECO:0000313" key="2">
    <source>
        <dbReference type="EMBL" id="MCA9398005.1"/>
    </source>
</evidence>
<dbReference type="PROSITE" id="PS51352">
    <property type="entry name" value="THIOREDOXIN_2"/>
    <property type="match status" value="1"/>
</dbReference>
<dbReference type="EMBL" id="JAGQKY010000236">
    <property type="protein sequence ID" value="MCA9398005.1"/>
    <property type="molecule type" value="Genomic_DNA"/>
</dbReference>
<proteinExistence type="predicted"/>
<dbReference type="InterPro" id="IPR036249">
    <property type="entry name" value="Thioredoxin-like_sf"/>
</dbReference>
<reference evidence="2" key="1">
    <citation type="submission" date="2020-04" db="EMBL/GenBank/DDBJ databases">
        <authorList>
            <person name="Zhang T."/>
        </authorList>
    </citation>
    <scope>NUCLEOTIDE SEQUENCE</scope>
    <source>
        <strain evidence="2">HKST-UBA02</strain>
    </source>
</reference>
<dbReference type="SUPFAM" id="SSF52833">
    <property type="entry name" value="Thioredoxin-like"/>
    <property type="match status" value="1"/>
</dbReference>
<dbReference type="AlphaFoldDB" id="A0A955RXN0"/>
<evidence type="ECO:0000313" key="3">
    <source>
        <dbReference type="Proteomes" id="UP000699691"/>
    </source>
</evidence>
<name>A0A955RXN0_UNCKA</name>
<dbReference type="CDD" id="cd02947">
    <property type="entry name" value="TRX_family"/>
    <property type="match status" value="1"/>
</dbReference>
<sequence>MMIIKNKALLITSVGLLLIGLIAYILLNDTSVPEQSMLTPTPTKVVDTYETNDITDTSSNRYIEYSPEVFTQMNDKKRIYFFHASWCPTCKVANIDFEENEDQIPEDVIVFKTDYDTETELKNRYGITYQHTFVYVDENGNELAKWNGGGVNQLRAELQ</sequence>
<accession>A0A955RXN0</accession>
<dbReference type="Pfam" id="PF00085">
    <property type="entry name" value="Thioredoxin"/>
    <property type="match status" value="1"/>
</dbReference>
<comment type="caution">
    <text evidence="2">The sequence shown here is derived from an EMBL/GenBank/DDBJ whole genome shotgun (WGS) entry which is preliminary data.</text>
</comment>
<dbReference type="InterPro" id="IPR013766">
    <property type="entry name" value="Thioredoxin_domain"/>
</dbReference>